<dbReference type="AlphaFoldDB" id="A0A9D2T843"/>
<name>A0A9D2T843_9FIRM</name>
<keyword evidence="1" id="KW-1133">Transmembrane helix</keyword>
<evidence type="ECO:0000256" key="1">
    <source>
        <dbReference type="SAM" id="Phobius"/>
    </source>
</evidence>
<keyword evidence="3" id="KW-0378">Hydrolase</keyword>
<dbReference type="EC" id="3.4.23.43" evidence="3"/>
<reference evidence="3" key="2">
    <citation type="submission" date="2021-04" db="EMBL/GenBank/DDBJ databases">
        <authorList>
            <person name="Gilroy R."/>
        </authorList>
    </citation>
    <scope>NUCLEOTIDE SEQUENCE</scope>
    <source>
        <strain evidence="3">CHK183-5548</strain>
    </source>
</reference>
<dbReference type="Gene3D" id="1.20.120.1220">
    <property type="match status" value="1"/>
</dbReference>
<dbReference type="GO" id="GO:0004190">
    <property type="term" value="F:aspartic-type endopeptidase activity"/>
    <property type="evidence" value="ECO:0007669"/>
    <property type="project" value="UniProtKB-EC"/>
</dbReference>
<keyword evidence="1" id="KW-0812">Transmembrane</keyword>
<sequence>MNTDLVLCLFLTFSGLQDLAEGKVSRYVTLAGLAAGLLLRREGMAFGLLAGLLFFPLFLLRMIGAADVKVIAVTAGFLGPARGAAALMTGFVLGAVWSLARLLHRKILWERLSYFAAYIRQITMTKKYVPYYRKERDGSRAAIPLAFCLFAGTAAYLFWERLNR</sequence>
<proteinExistence type="predicted"/>
<dbReference type="Proteomes" id="UP000823883">
    <property type="component" value="Unassembled WGS sequence"/>
</dbReference>
<evidence type="ECO:0000259" key="2">
    <source>
        <dbReference type="Pfam" id="PF01478"/>
    </source>
</evidence>
<feature type="transmembrane region" description="Helical" evidence="1">
    <location>
        <begin position="141"/>
        <end position="159"/>
    </location>
</feature>
<evidence type="ECO:0000313" key="4">
    <source>
        <dbReference type="Proteomes" id="UP000823883"/>
    </source>
</evidence>
<organism evidence="3 4">
    <name type="scientific">Candidatus Lachnoclostridium pullistercoris</name>
    <dbReference type="NCBI Taxonomy" id="2838632"/>
    <lineage>
        <taxon>Bacteria</taxon>
        <taxon>Bacillati</taxon>
        <taxon>Bacillota</taxon>
        <taxon>Clostridia</taxon>
        <taxon>Lachnospirales</taxon>
        <taxon>Lachnospiraceae</taxon>
    </lineage>
</organism>
<dbReference type="EMBL" id="DWWL01000071">
    <property type="protein sequence ID" value="HJC48585.1"/>
    <property type="molecule type" value="Genomic_DNA"/>
</dbReference>
<gene>
    <name evidence="3" type="ORF">IAA04_11085</name>
</gene>
<protein>
    <submittedName>
        <fullName evidence="3">Prepilin peptidase</fullName>
        <ecNumber evidence="3">3.4.23.43</ecNumber>
    </submittedName>
</protein>
<comment type="caution">
    <text evidence="3">The sequence shown here is derived from an EMBL/GenBank/DDBJ whole genome shotgun (WGS) entry which is preliminary data.</text>
</comment>
<dbReference type="InterPro" id="IPR000045">
    <property type="entry name" value="Prepilin_IV_endopep_pep"/>
</dbReference>
<feature type="transmembrane region" description="Helical" evidence="1">
    <location>
        <begin position="44"/>
        <end position="63"/>
    </location>
</feature>
<dbReference type="Pfam" id="PF01478">
    <property type="entry name" value="Peptidase_A24"/>
    <property type="match status" value="1"/>
</dbReference>
<evidence type="ECO:0000313" key="3">
    <source>
        <dbReference type="EMBL" id="HJC48585.1"/>
    </source>
</evidence>
<feature type="transmembrane region" description="Helical" evidence="1">
    <location>
        <begin position="84"/>
        <end position="103"/>
    </location>
</feature>
<accession>A0A9D2T843</accession>
<dbReference type="GO" id="GO:0016020">
    <property type="term" value="C:membrane"/>
    <property type="evidence" value="ECO:0007669"/>
    <property type="project" value="InterPro"/>
</dbReference>
<reference evidence="3" key="1">
    <citation type="journal article" date="2021" name="PeerJ">
        <title>Extensive microbial diversity within the chicken gut microbiome revealed by metagenomics and culture.</title>
        <authorList>
            <person name="Gilroy R."/>
            <person name="Ravi A."/>
            <person name="Getino M."/>
            <person name="Pursley I."/>
            <person name="Horton D.L."/>
            <person name="Alikhan N.F."/>
            <person name="Baker D."/>
            <person name="Gharbi K."/>
            <person name="Hall N."/>
            <person name="Watson M."/>
            <person name="Adriaenssens E.M."/>
            <person name="Foster-Nyarko E."/>
            <person name="Jarju S."/>
            <person name="Secka A."/>
            <person name="Antonio M."/>
            <person name="Oren A."/>
            <person name="Chaudhuri R.R."/>
            <person name="La Ragione R."/>
            <person name="Hildebrand F."/>
            <person name="Pallen M.J."/>
        </authorList>
    </citation>
    <scope>NUCLEOTIDE SEQUENCE</scope>
    <source>
        <strain evidence="3">CHK183-5548</strain>
    </source>
</reference>
<keyword evidence="1" id="KW-0472">Membrane</keyword>
<feature type="domain" description="Prepilin type IV endopeptidase peptidase" evidence="2">
    <location>
        <begin position="5"/>
        <end position="99"/>
    </location>
</feature>